<evidence type="ECO:0000313" key="2">
    <source>
        <dbReference type="EMBL" id="AAR00614.1"/>
    </source>
</evidence>
<evidence type="ECO:0000256" key="1">
    <source>
        <dbReference type="SAM" id="MobiDB-lite"/>
    </source>
</evidence>
<organism evidence="2 3">
    <name type="scientific">Oryza sativa subsp. japonica</name>
    <name type="common">Rice</name>
    <dbReference type="NCBI Taxonomy" id="39947"/>
    <lineage>
        <taxon>Eukaryota</taxon>
        <taxon>Viridiplantae</taxon>
        <taxon>Streptophyta</taxon>
        <taxon>Embryophyta</taxon>
        <taxon>Tracheophyta</taxon>
        <taxon>Spermatophyta</taxon>
        <taxon>Magnoliopsida</taxon>
        <taxon>Liliopsida</taxon>
        <taxon>Poales</taxon>
        <taxon>Poaceae</taxon>
        <taxon>BOP clade</taxon>
        <taxon>Oryzoideae</taxon>
        <taxon>Oryzeae</taxon>
        <taxon>Oryzinae</taxon>
        <taxon>Oryza</taxon>
        <taxon>Oryza sativa</taxon>
    </lineage>
</organism>
<dbReference type="EMBL" id="AC136972">
    <property type="protein sequence ID" value="AAR00614.1"/>
    <property type="molecule type" value="Genomic_DNA"/>
</dbReference>
<protein>
    <submittedName>
        <fullName evidence="2">Uncharacterized protein</fullName>
    </submittedName>
</protein>
<feature type="compositionally biased region" description="Polar residues" evidence="1">
    <location>
        <begin position="11"/>
        <end position="21"/>
    </location>
</feature>
<name>Q75H86_ORYSJ</name>
<sequence length="36" mass="4004">MMKVMVAVGNKENQNSGNAANNDMIPIERNGNNKLW</sequence>
<dbReference type="Proteomes" id="UP000000763">
    <property type="component" value="Chromosome 3"/>
</dbReference>
<reference evidence="3" key="1">
    <citation type="journal article" date="2005" name="Nature">
        <title>The map-based sequence of the rice genome.</title>
        <authorList>
            <consortium name="International rice genome sequencing project (IRGSP)"/>
            <person name="Matsumoto T."/>
            <person name="Wu J."/>
            <person name="Kanamori H."/>
            <person name="Katayose Y."/>
            <person name="Fujisawa M."/>
            <person name="Namiki N."/>
            <person name="Mizuno H."/>
            <person name="Yamamoto K."/>
            <person name="Antonio B.A."/>
            <person name="Baba T."/>
            <person name="Sakata K."/>
            <person name="Nagamura Y."/>
            <person name="Aoki H."/>
            <person name="Arikawa K."/>
            <person name="Arita K."/>
            <person name="Bito T."/>
            <person name="Chiden Y."/>
            <person name="Fujitsuka N."/>
            <person name="Fukunaka R."/>
            <person name="Hamada M."/>
            <person name="Harada C."/>
            <person name="Hayashi A."/>
            <person name="Hijishita S."/>
            <person name="Honda M."/>
            <person name="Hosokawa S."/>
            <person name="Ichikawa Y."/>
            <person name="Idonuma A."/>
            <person name="Iijima M."/>
            <person name="Ikeda M."/>
            <person name="Ikeno M."/>
            <person name="Ito K."/>
            <person name="Ito S."/>
            <person name="Ito T."/>
            <person name="Ito Y."/>
            <person name="Ito Y."/>
            <person name="Iwabuchi A."/>
            <person name="Kamiya K."/>
            <person name="Karasawa W."/>
            <person name="Kurita K."/>
            <person name="Katagiri S."/>
            <person name="Kikuta A."/>
            <person name="Kobayashi H."/>
            <person name="Kobayashi N."/>
            <person name="Machita K."/>
            <person name="Maehara T."/>
            <person name="Masukawa M."/>
            <person name="Mizubayashi T."/>
            <person name="Mukai Y."/>
            <person name="Nagasaki H."/>
            <person name="Nagata Y."/>
            <person name="Naito S."/>
            <person name="Nakashima M."/>
            <person name="Nakama Y."/>
            <person name="Nakamichi Y."/>
            <person name="Nakamura M."/>
            <person name="Meguro A."/>
            <person name="Negishi M."/>
            <person name="Ohta I."/>
            <person name="Ohta T."/>
            <person name="Okamoto M."/>
            <person name="Ono N."/>
            <person name="Saji S."/>
            <person name="Sakaguchi M."/>
            <person name="Sakai K."/>
            <person name="Shibata M."/>
            <person name="Shimokawa T."/>
            <person name="Song J."/>
            <person name="Takazaki Y."/>
            <person name="Terasawa K."/>
            <person name="Tsugane M."/>
            <person name="Tsuji K."/>
            <person name="Ueda S."/>
            <person name="Waki K."/>
            <person name="Yamagata H."/>
            <person name="Yamamoto M."/>
            <person name="Yamamoto S."/>
            <person name="Yamane H."/>
            <person name="Yoshiki S."/>
            <person name="Yoshihara R."/>
            <person name="Yukawa K."/>
            <person name="Zhong H."/>
            <person name="Yano M."/>
            <person name="Yuan Q."/>
            <person name="Ouyang S."/>
            <person name="Liu J."/>
            <person name="Jones K.M."/>
            <person name="Gansberger K."/>
            <person name="Moffat K."/>
            <person name="Hill J."/>
            <person name="Bera J."/>
            <person name="Fadrosh D."/>
            <person name="Jin S."/>
            <person name="Johri S."/>
            <person name="Kim M."/>
            <person name="Overton L."/>
            <person name="Reardon M."/>
            <person name="Tsitrin T."/>
            <person name="Vuong H."/>
            <person name="Weaver B."/>
            <person name="Ciecko A."/>
            <person name="Tallon L."/>
            <person name="Jackson J."/>
            <person name="Pai G."/>
            <person name="Aken S.V."/>
            <person name="Utterback T."/>
            <person name="Reidmuller S."/>
            <person name="Feldblyum T."/>
            <person name="Hsiao J."/>
            <person name="Zismann V."/>
            <person name="Iobst S."/>
            <person name="de Vazeille A.R."/>
            <person name="Buell C.R."/>
            <person name="Ying K."/>
            <person name="Li Y."/>
            <person name="Lu T."/>
            <person name="Huang Y."/>
            <person name="Zhao Q."/>
            <person name="Feng Q."/>
            <person name="Zhang L."/>
            <person name="Zhu J."/>
            <person name="Weng Q."/>
            <person name="Mu J."/>
            <person name="Lu Y."/>
            <person name="Fan D."/>
            <person name="Liu Y."/>
            <person name="Guan J."/>
            <person name="Zhang Y."/>
            <person name="Yu S."/>
            <person name="Liu X."/>
            <person name="Zhang Y."/>
            <person name="Hong G."/>
            <person name="Han B."/>
            <person name="Choisne N."/>
            <person name="Demange N."/>
            <person name="Orjeda G."/>
            <person name="Samain S."/>
            <person name="Cattolico L."/>
            <person name="Pelletier E."/>
            <person name="Couloux A."/>
            <person name="Segurens B."/>
            <person name="Wincker P."/>
            <person name="D'Hont A."/>
            <person name="Scarpelli C."/>
            <person name="Weissenbach J."/>
            <person name="Salanoubat M."/>
            <person name="Quetier F."/>
            <person name="Yu Y."/>
            <person name="Kim H.R."/>
            <person name="Rambo T."/>
            <person name="Currie J."/>
            <person name="Collura K."/>
            <person name="Luo M."/>
            <person name="Yang T."/>
            <person name="Ammiraju J.S.S."/>
            <person name="Engler F."/>
            <person name="Soderlund C."/>
            <person name="Wing R.A."/>
            <person name="Palmer L.E."/>
            <person name="de la Bastide M."/>
            <person name="Spiegel L."/>
            <person name="Nascimento L."/>
            <person name="Zutavern T."/>
            <person name="O'Shaughnessy A."/>
            <person name="Dike S."/>
            <person name="Dedhia N."/>
            <person name="Preston R."/>
            <person name="Balija V."/>
            <person name="McCombie W.R."/>
            <person name="Chow T."/>
            <person name="Chen H."/>
            <person name="Chung M."/>
            <person name="Chen C."/>
            <person name="Shaw J."/>
            <person name="Wu H."/>
            <person name="Hsiao K."/>
            <person name="Chao Y."/>
            <person name="Chu M."/>
            <person name="Cheng C."/>
            <person name="Hour A."/>
            <person name="Lee P."/>
            <person name="Lin S."/>
            <person name="Lin Y."/>
            <person name="Liou J."/>
            <person name="Liu S."/>
            <person name="Hsing Y."/>
            <person name="Raghuvanshi S."/>
            <person name="Mohanty A."/>
            <person name="Bharti A.K."/>
            <person name="Gaur A."/>
            <person name="Gupta V."/>
            <person name="Kumar D."/>
            <person name="Ravi V."/>
            <person name="Vij S."/>
            <person name="Kapur A."/>
            <person name="Khurana P."/>
            <person name="Khurana P."/>
            <person name="Khurana J.P."/>
            <person name="Tyagi A.K."/>
            <person name="Gaikwad K."/>
            <person name="Singh A."/>
            <person name="Dalal V."/>
            <person name="Srivastava S."/>
            <person name="Dixit A."/>
            <person name="Pal A.K."/>
            <person name="Ghazi I.A."/>
            <person name="Yadav M."/>
            <person name="Pandit A."/>
            <person name="Bhargava A."/>
            <person name="Sureshbabu K."/>
            <person name="Batra K."/>
            <person name="Sharma T.R."/>
            <person name="Mohapatra T."/>
            <person name="Singh N.K."/>
            <person name="Messing J."/>
            <person name="Nelson A.B."/>
            <person name="Fuks G."/>
            <person name="Kavchok S."/>
            <person name="Keizer G."/>
            <person name="Linton E."/>
            <person name="Llaca V."/>
            <person name="Song R."/>
            <person name="Tanyolac B."/>
            <person name="Young S."/>
            <person name="Ho-Il K."/>
            <person name="Hahn J.H."/>
            <person name="Sangsakoo G."/>
            <person name="Vanavichit A."/>
            <person name="de Mattos Luiz.A.T."/>
            <person name="Zimmer P.D."/>
            <person name="Malone G."/>
            <person name="Dellagostin O."/>
            <person name="de Oliveira A.C."/>
            <person name="Bevan M."/>
            <person name="Bancroft I."/>
            <person name="Minx P."/>
            <person name="Cordum H."/>
            <person name="Wilson R."/>
            <person name="Cheng Z."/>
            <person name="Jin W."/>
            <person name="Jiang J."/>
            <person name="Leong S.A."/>
            <person name="Iwama H."/>
            <person name="Gojobori T."/>
            <person name="Itoh T."/>
            <person name="Niimura Y."/>
            <person name="Fujii Y."/>
            <person name="Habara T."/>
            <person name="Sakai H."/>
            <person name="Sato Y."/>
            <person name="Wilson G."/>
            <person name="Kumar K."/>
            <person name="McCouch S."/>
            <person name="Juretic N."/>
            <person name="Hoen D."/>
            <person name="Wright S."/>
            <person name="Bruskiewich R."/>
            <person name="Bureau T."/>
            <person name="Miyao A."/>
            <person name="Hirochika H."/>
            <person name="Nishikawa T."/>
            <person name="Kadowaki K."/>
            <person name="Sugiura M."/>
            <person name="Burr B."/>
            <person name="Sasaki T."/>
        </authorList>
    </citation>
    <scope>NUCLEOTIDE SEQUENCE [LARGE SCALE GENOMIC DNA]</scope>
    <source>
        <strain evidence="3">cv. Nipponbare</strain>
    </source>
</reference>
<evidence type="ECO:0000313" key="3">
    <source>
        <dbReference type="Proteomes" id="UP000000763"/>
    </source>
</evidence>
<gene>
    <name evidence="2" type="primary">OSJNBb0007E22.2</name>
</gene>
<accession>Q75H86</accession>
<proteinExistence type="predicted"/>
<dbReference type="AlphaFoldDB" id="Q75H86"/>
<reference evidence="3" key="2">
    <citation type="journal article" date="2008" name="Nucleic Acids Res.">
        <title>The rice annotation project database (RAP-DB): 2008 update.</title>
        <authorList>
            <consortium name="The rice annotation project (RAP)"/>
        </authorList>
    </citation>
    <scope>GENOME REANNOTATION</scope>
    <source>
        <strain evidence="3">cv. Nipponbare</strain>
    </source>
</reference>
<feature type="region of interest" description="Disordered" evidence="1">
    <location>
        <begin position="1"/>
        <end position="36"/>
    </location>
</feature>